<organism evidence="3 4">
    <name type="scientific">Pedobacter gandavensis</name>
    <dbReference type="NCBI Taxonomy" id="2679963"/>
    <lineage>
        <taxon>Bacteria</taxon>
        <taxon>Pseudomonadati</taxon>
        <taxon>Bacteroidota</taxon>
        <taxon>Sphingobacteriia</taxon>
        <taxon>Sphingobacteriales</taxon>
        <taxon>Sphingobacteriaceae</taxon>
        <taxon>Pedobacter</taxon>
    </lineage>
</organism>
<accession>A0ABR6EQ99</accession>
<sequence length="491" mass="54427">MKKRVAILGIYHESNTFSLGTTSWSDFAEGHLFYGSQILDRYEQAHHEIAGFMEGMASADVELIPIFFADIIPGGRIDKLTYERLKAELLKALEPVLPVDAIYVAAHGAAVSEEIRDVDGDWLQALRKKVGQEIPILGSLDPHANVSMAMQNATDALIAYATNPHLDQRMTGKRVADLLKKILFDQIQIKQELIQFPAVISIEQQETAVNPCRTLYADAQELLNQDGIISHSIILGFPYADVAEMGTALILITEASFDTTGLKTEIMKLFQSYFPQFIGNKTEISEVLAKKDIYEKPVLLLDMGDNVGGGAQGNSSFLLDAIEAAGLSNACICINDAALVAKAVNYTAGDWLSLDLNAANPANRKAPYEVRVQEIKQGKFTELIPRHGGQVDYDMGQTVLVKTRSGNFIVLSSIRVPPFSAEQLRIYNIVLEELDWIIAKGVNAPIAAYRDICPTYFKVHTPGECNADAKQFKYQYRRKPMFPFEQIDNYA</sequence>
<gene>
    <name evidence="3" type="ORF">GM920_00745</name>
</gene>
<evidence type="ECO:0000313" key="3">
    <source>
        <dbReference type="EMBL" id="MBB2147425.1"/>
    </source>
</evidence>
<proteinExistence type="predicted"/>
<evidence type="ECO:0000259" key="1">
    <source>
        <dbReference type="Pfam" id="PF07171"/>
    </source>
</evidence>
<feature type="domain" description="Microcystin LR degradation protein MlrC N-terminal" evidence="2">
    <location>
        <begin position="4"/>
        <end position="289"/>
    </location>
</feature>
<dbReference type="InterPro" id="IPR010799">
    <property type="entry name" value="MlrC_C"/>
</dbReference>
<dbReference type="RefSeq" id="WP_182952704.1">
    <property type="nucleotide sequence ID" value="NZ_WNXC01000001.1"/>
</dbReference>
<keyword evidence="4" id="KW-1185">Reference proteome</keyword>
<reference evidence="3 4" key="1">
    <citation type="submission" date="2019-11" db="EMBL/GenBank/DDBJ databases">
        <title>Description of Pedobacter sp. LMG 31462T.</title>
        <authorList>
            <person name="Carlier A."/>
            <person name="Qi S."/>
            <person name="Vandamme P."/>
        </authorList>
    </citation>
    <scope>NUCLEOTIDE SEQUENCE [LARGE SCALE GENOMIC DNA]</scope>
    <source>
        <strain evidence="3 4">LMG 31462</strain>
    </source>
</reference>
<name>A0ABR6EQ99_9SPHI</name>
<dbReference type="Pfam" id="PF07171">
    <property type="entry name" value="MlrC_C"/>
    <property type="match status" value="1"/>
</dbReference>
<evidence type="ECO:0000313" key="4">
    <source>
        <dbReference type="Proteomes" id="UP000636110"/>
    </source>
</evidence>
<protein>
    <submittedName>
        <fullName evidence="3">Microcystin degradation protein MlrC</fullName>
    </submittedName>
</protein>
<dbReference type="EMBL" id="WNXC01000001">
    <property type="protein sequence ID" value="MBB2147425.1"/>
    <property type="molecule type" value="Genomic_DNA"/>
</dbReference>
<dbReference type="InterPro" id="IPR015995">
    <property type="entry name" value="MlrC_N"/>
</dbReference>
<evidence type="ECO:0000259" key="2">
    <source>
        <dbReference type="Pfam" id="PF07364"/>
    </source>
</evidence>
<comment type="caution">
    <text evidence="3">The sequence shown here is derived from an EMBL/GenBank/DDBJ whole genome shotgun (WGS) entry which is preliminary data.</text>
</comment>
<feature type="domain" description="Microcystin LR degradation protein MlrC C-terminal" evidence="1">
    <location>
        <begin position="300"/>
        <end position="475"/>
    </location>
</feature>
<dbReference type="Proteomes" id="UP000636110">
    <property type="component" value="Unassembled WGS sequence"/>
</dbReference>
<dbReference type="Pfam" id="PF07364">
    <property type="entry name" value="DUF1485"/>
    <property type="match status" value="1"/>
</dbReference>